<evidence type="ECO:0000259" key="2">
    <source>
        <dbReference type="Pfam" id="PF20152"/>
    </source>
</evidence>
<feature type="transmembrane region" description="Helical" evidence="1">
    <location>
        <begin position="174"/>
        <end position="193"/>
    </location>
</feature>
<keyword evidence="1" id="KW-0812">Transmembrane</keyword>
<feature type="transmembrane region" description="Helical" evidence="1">
    <location>
        <begin position="30"/>
        <end position="53"/>
    </location>
</feature>
<accession>A0A165CXX1</accession>
<sequence length="327" mass="35447">MLEASRICFISHHRISSSIIMGVVDDTFGAFYIGQQLATLLLGGTIVQTWIFVETCCSDMLYIRITVTILLILGIILSCLMAVGLYPYFVSSIVDPSKLAEIPRVLEILPFIAALNVFIVQWFYAWRLYLCSNNIAIMIIILVLGAVKMAALQFKNPGIIISGGEAQKNLATVAYVADLACDTMITGSMVVYLHCKRSGLRSSADGVLCTLMHYTLASGLITLIGSFVCLVTYLVLPAIQVSTAIIFTLPHLYTNSLLALLNARKSLRQCSQGRHPDAPGLMVSVPSLTPLSHPETSSSSACEAPATTDKAFRRDIETGHPGEVIAL</sequence>
<reference evidence="3 4" key="1">
    <citation type="journal article" date="2016" name="Mol. Biol. Evol.">
        <title>Comparative Genomics of Early-Diverging Mushroom-Forming Fungi Provides Insights into the Origins of Lignocellulose Decay Capabilities.</title>
        <authorList>
            <person name="Nagy L.G."/>
            <person name="Riley R."/>
            <person name="Tritt A."/>
            <person name="Adam C."/>
            <person name="Daum C."/>
            <person name="Floudas D."/>
            <person name="Sun H."/>
            <person name="Yadav J.S."/>
            <person name="Pangilinan J."/>
            <person name="Larsson K.H."/>
            <person name="Matsuura K."/>
            <person name="Barry K."/>
            <person name="Labutti K."/>
            <person name="Kuo R."/>
            <person name="Ohm R.A."/>
            <person name="Bhattacharya S.S."/>
            <person name="Shirouzu T."/>
            <person name="Yoshinaga Y."/>
            <person name="Martin F.M."/>
            <person name="Grigoriev I.V."/>
            <person name="Hibbett D.S."/>
        </authorList>
    </citation>
    <scope>NUCLEOTIDE SEQUENCE [LARGE SCALE GENOMIC DNA]</scope>
    <source>
        <strain evidence="3 4">HHB12029</strain>
    </source>
</reference>
<feature type="transmembrane region" description="Helical" evidence="1">
    <location>
        <begin position="108"/>
        <end position="126"/>
    </location>
</feature>
<dbReference type="InParanoid" id="A0A165CXX1"/>
<dbReference type="OrthoDB" id="3270417at2759"/>
<evidence type="ECO:0000256" key="1">
    <source>
        <dbReference type="SAM" id="Phobius"/>
    </source>
</evidence>
<dbReference type="PANTHER" id="PTHR40465">
    <property type="entry name" value="CHROMOSOME 1, WHOLE GENOME SHOTGUN SEQUENCE"/>
    <property type="match status" value="1"/>
</dbReference>
<feature type="transmembrane region" description="Helical" evidence="1">
    <location>
        <begin position="214"/>
        <end position="235"/>
    </location>
</feature>
<feature type="transmembrane region" description="Helical" evidence="1">
    <location>
        <begin position="241"/>
        <end position="261"/>
    </location>
</feature>
<dbReference type="Pfam" id="PF20152">
    <property type="entry name" value="DUF6534"/>
    <property type="match status" value="1"/>
</dbReference>
<dbReference type="EMBL" id="KV426273">
    <property type="protein sequence ID" value="KZV83396.1"/>
    <property type="molecule type" value="Genomic_DNA"/>
</dbReference>
<feature type="transmembrane region" description="Helical" evidence="1">
    <location>
        <begin position="135"/>
        <end position="154"/>
    </location>
</feature>
<dbReference type="STRING" id="1314781.A0A165CXX1"/>
<keyword evidence="1" id="KW-0472">Membrane</keyword>
<evidence type="ECO:0000313" key="4">
    <source>
        <dbReference type="Proteomes" id="UP000077266"/>
    </source>
</evidence>
<name>A0A165CXX1_EXIGL</name>
<keyword evidence="4" id="KW-1185">Reference proteome</keyword>
<organism evidence="3 4">
    <name type="scientific">Exidia glandulosa HHB12029</name>
    <dbReference type="NCBI Taxonomy" id="1314781"/>
    <lineage>
        <taxon>Eukaryota</taxon>
        <taxon>Fungi</taxon>
        <taxon>Dikarya</taxon>
        <taxon>Basidiomycota</taxon>
        <taxon>Agaricomycotina</taxon>
        <taxon>Agaricomycetes</taxon>
        <taxon>Auriculariales</taxon>
        <taxon>Exidiaceae</taxon>
        <taxon>Exidia</taxon>
    </lineage>
</organism>
<gene>
    <name evidence="3" type="ORF">EXIGLDRAFT_315232</name>
</gene>
<keyword evidence="1" id="KW-1133">Transmembrane helix</keyword>
<dbReference type="AlphaFoldDB" id="A0A165CXX1"/>
<dbReference type="PANTHER" id="PTHR40465:SF1">
    <property type="entry name" value="DUF6534 DOMAIN-CONTAINING PROTEIN"/>
    <property type="match status" value="1"/>
</dbReference>
<feature type="domain" description="DUF6534" evidence="2">
    <location>
        <begin position="179"/>
        <end position="266"/>
    </location>
</feature>
<feature type="transmembrane region" description="Helical" evidence="1">
    <location>
        <begin position="65"/>
        <end position="88"/>
    </location>
</feature>
<protein>
    <recommendedName>
        <fullName evidence="2">DUF6534 domain-containing protein</fullName>
    </recommendedName>
</protein>
<dbReference type="InterPro" id="IPR045339">
    <property type="entry name" value="DUF6534"/>
</dbReference>
<proteinExistence type="predicted"/>
<evidence type="ECO:0000313" key="3">
    <source>
        <dbReference type="EMBL" id="KZV83396.1"/>
    </source>
</evidence>
<dbReference type="Proteomes" id="UP000077266">
    <property type="component" value="Unassembled WGS sequence"/>
</dbReference>